<dbReference type="Proteomes" id="UP001147695">
    <property type="component" value="Unassembled WGS sequence"/>
</dbReference>
<dbReference type="SMART" id="SM00220">
    <property type="entry name" value="S_TKc"/>
    <property type="match status" value="1"/>
</dbReference>
<feature type="domain" description="Protein kinase" evidence="6">
    <location>
        <begin position="58"/>
        <end position="431"/>
    </location>
</feature>
<dbReference type="EMBL" id="JAPZBQ010000001">
    <property type="protein sequence ID" value="KAJ5352362.1"/>
    <property type="molecule type" value="Genomic_DNA"/>
</dbReference>
<dbReference type="InterPro" id="IPR011009">
    <property type="entry name" value="Kinase-like_dom_sf"/>
</dbReference>
<dbReference type="SUPFAM" id="SSF56112">
    <property type="entry name" value="Protein kinase-like (PK-like)"/>
    <property type="match status" value="1"/>
</dbReference>
<proteinExistence type="predicted"/>
<evidence type="ECO:0000313" key="7">
    <source>
        <dbReference type="EMBL" id="KAJ5352362.1"/>
    </source>
</evidence>
<keyword evidence="5" id="KW-0067">ATP-binding</keyword>
<evidence type="ECO:0000256" key="2">
    <source>
        <dbReference type="ARBA" id="ARBA00022679"/>
    </source>
</evidence>
<dbReference type="Pfam" id="PF00069">
    <property type="entry name" value="Pkinase"/>
    <property type="match status" value="2"/>
</dbReference>
<dbReference type="Gene3D" id="1.10.510.10">
    <property type="entry name" value="Transferase(Phosphotransferase) domain 1"/>
    <property type="match status" value="1"/>
</dbReference>
<organism evidence="7 8">
    <name type="scientific">Penicillium brevicompactum</name>
    <dbReference type="NCBI Taxonomy" id="5074"/>
    <lineage>
        <taxon>Eukaryota</taxon>
        <taxon>Fungi</taxon>
        <taxon>Dikarya</taxon>
        <taxon>Ascomycota</taxon>
        <taxon>Pezizomycotina</taxon>
        <taxon>Eurotiomycetes</taxon>
        <taxon>Eurotiomycetidae</taxon>
        <taxon>Eurotiales</taxon>
        <taxon>Aspergillaceae</taxon>
        <taxon>Penicillium</taxon>
    </lineage>
</organism>
<dbReference type="PANTHER" id="PTHR45646">
    <property type="entry name" value="SERINE/THREONINE-PROTEIN KINASE DOA-RELATED"/>
    <property type="match status" value="1"/>
</dbReference>
<evidence type="ECO:0000256" key="4">
    <source>
        <dbReference type="ARBA" id="ARBA00022777"/>
    </source>
</evidence>
<comment type="caution">
    <text evidence="7">The sequence shown here is derived from an EMBL/GenBank/DDBJ whole genome shotgun (WGS) entry which is preliminary data.</text>
</comment>
<dbReference type="GO" id="GO:0004674">
    <property type="term" value="F:protein serine/threonine kinase activity"/>
    <property type="evidence" value="ECO:0007669"/>
    <property type="project" value="UniProtKB-KW"/>
</dbReference>
<reference evidence="7" key="1">
    <citation type="submission" date="2022-12" db="EMBL/GenBank/DDBJ databases">
        <authorList>
            <person name="Petersen C."/>
        </authorList>
    </citation>
    <scope>NUCLEOTIDE SEQUENCE</scope>
    <source>
        <strain evidence="7">IBT 35673</strain>
    </source>
</reference>
<gene>
    <name evidence="7" type="ORF">N7452_001336</name>
</gene>
<protein>
    <recommendedName>
        <fullName evidence="6">Protein kinase domain-containing protein</fullName>
    </recommendedName>
</protein>
<dbReference type="CDD" id="cd05118">
    <property type="entry name" value="STKc_CMGC"/>
    <property type="match status" value="1"/>
</dbReference>
<dbReference type="PROSITE" id="PS50011">
    <property type="entry name" value="PROTEIN_KINASE_DOM"/>
    <property type="match status" value="1"/>
</dbReference>
<keyword evidence="1" id="KW-0723">Serine/threonine-protein kinase</keyword>
<name>A0A9W9UPE7_PENBR</name>
<accession>A0A9W9UPE7</accession>
<dbReference type="PANTHER" id="PTHR45646:SF11">
    <property type="entry name" value="SERINE_THREONINE-PROTEIN KINASE DOA"/>
    <property type="match status" value="1"/>
</dbReference>
<keyword evidence="2" id="KW-0808">Transferase</keyword>
<dbReference type="AlphaFoldDB" id="A0A9W9UPE7"/>
<evidence type="ECO:0000256" key="3">
    <source>
        <dbReference type="ARBA" id="ARBA00022741"/>
    </source>
</evidence>
<reference evidence="7" key="2">
    <citation type="journal article" date="2023" name="IMA Fungus">
        <title>Comparative genomic study of the Penicillium genus elucidates a diverse pangenome and 15 lateral gene transfer events.</title>
        <authorList>
            <person name="Petersen C."/>
            <person name="Sorensen T."/>
            <person name="Nielsen M.R."/>
            <person name="Sondergaard T.E."/>
            <person name="Sorensen J.L."/>
            <person name="Fitzpatrick D.A."/>
            <person name="Frisvad J.C."/>
            <person name="Nielsen K.L."/>
        </authorList>
    </citation>
    <scope>NUCLEOTIDE SEQUENCE</scope>
    <source>
        <strain evidence="7">IBT 35673</strain>
    </source>
</reference>
<evidence type="ECO:0000313" key="8">
    <source>
        <dbReference type="Proteomes" id="UP001147695"/>
    </source>
</evidence>
<dbReference type="Gene3D" id="3.30.200.20">
    <property type="entry name" value="Phosphorylase Kinase, domain 1"/>
    <property type="match status" value="1"/>
</dbReference>
<dbReference type="GO" id="GO:0005524">
    <property type="term" value="F:ATP binding"/>
    <property type="evidence" value="ECO:0007669"/>
    <property type="project" value="UniProtKB-KW"/>
</dbReference>
<keyword evidence="3" id="KW-0547">Nucleotide-binding</keyword>
<dbReference type="InterPro" id="IPR051175">
    <property type="entry name" value="CLK_kinases"/>
</dbReference>
<dbReference type="GO" id="GO:0005634">
    <property type="term" value="C:nucleus"/>
    <property type="evidence" value="ECO:0007669"/>
    <property type="project" value="TreeGrafter"/>
</dbReference>
<evidence type="ECO:0000256" key="5">
    <source>
        <dbReference type="ARBA" id="ARBA00022840"/>
    </source>
</evidence>
<dbReference type="GO" id="GO:0043484">
    <property type="term" value="P:regulation of RNA splicing"/>
    <property type="evidence" value="ECO:0007669"/>
    <property type="project" value="TreeGrafter"/>
</dbReference>
<sequence length="432" mass="49391">MTPRLSVLRAATRARSSPCLRSFPRSSRERPIDEESMPHYHPDHFYPVHIGDVFNDKYRVMGKLGFGASSTSWLCQDLGSQKFAVLKVSTSLRKFPTATDREFKVYEHLAKATSTHPGQSLIRELYDSFELQGHVGIHRCLVLQPMHMTLLEMMSRNSKPFDLPLLKMTVRRILLALDFLHTEADAIHTDLKTDNLMLSLEDSTMLDDFAAEEVRQPSSRKTIDKSRTIYQSRQFRRPSKGKPFGLPILCDFGEARTGKTHRSGPFVQPNIYRSPGIIFEMPWGSAVDIWNLGCLIWDLFEGHHLFGDIFDKIGNYEPFKHLALMVAIIGPPPADFVRRSETTGQCFDHHGKRGHHRVQFFPQNINIRVDLPAGAWIAQADAAVPPTSLESLEQRLSGTEQESFLRFLRSMLKWVPEERRSVKQLLGDPWLL</sequence>
<evidence type="ECO:0000259" key="6">
    <source>
        <dbReference type="PROSITE" id="PS50011"/>
    </source>
</evidence>
<evidence type="ECO:0000256" key="1">
    <source>
        <dbReference type="ARBA" id="ARBA00022527"/>
    </source>
</evidence>
<keyword evidence="4" id="KW-0418">Kinase</keyword>
<dbReference type="InterPro" id="IPR000719">
    <property type="entry name" value="Prot_kinase_dom"/>
</dbReference>